<dbReference type="Proteomes" id="UP000198505">
    <property type="component" value="Unassembled WGS sequence"/>
</dbReference>
<dbReference type="EMBL" id="FOGS01000003">
    <property type="protein sequence ID" value="SER80644.1"/>
    <property type="molecule type" value="Genomic_DNA"/>
</dbReference>
<dbReference type="InterPro" id="IPR000160">
    <property type="entry name" value="GGDEF_dom"/>
</dbReference>
<dbReference type="InterPro" id="IPR050706">
    <property type="entry name" value="Cyclic-di-GMP_PDE-like"/>
</dbReference>
<keyword evidence="1" id="KW-0597">Phosphoprotein</keyword>
<dbReference type="SMART" id="SM00267">
    <property type="entry name" value="GGDEF"/>
    <property type="match status" value="1"/>
</dbReference>
<name>A0A1H9S6N5_9GAMM</name>
<evidence type="ECO:0000259" key="2">
    <source>
        <dbReference type="PROSITE" id="PS50110"/>
    </source>
</evidence>
<organism evidence="5 6">
    <name type="scientific">Vreelandella subterranea</name>
    <dbReference type="NCBI Taxonomy" id="416874"/>
    <lineage>
        <taxon>Bacteria</taxon>
        <taxon>Pseudomonadati</taxon>
        <taxon>Pseudomonadota</taxon>
        <taxon>Gammaproteobacteria</taxon>
        <taxon>Oceanospirillales</taxon>
        <taxon>Halomonadaceae</taxon>
        <taxon>Vreelandella</taxon>
    </lineage>
</organism>
<dbReference type="InterPro" id="IPR011006">
    <property type="entry name" value="CheY-like_superfamily"/>
</dbReference>
<evidence type="ECO:0000259" key="3">
    <source>
        <dbReference type="PROSITE" id="PS50883"/>
    </source>
</evidence>
<dbReference type="Pfam" id="PF00563">
    <property type="entry name" value="EAL"/>
    <property type="match status" value="1"/>
</dbReference>
<reference evidence="6" key="1">
    <citation type="submission" date="2016-10" db="EMBL/GenBank/DDBJ databases">
        <authorList>
            <person name="Varghese N."/>
            <person name="Submissions S."/>
        </authorList>
    </citation>
    <scope>NUCLEOTIDE SEQUENCE [LARGE SCALE GENOMIC DNA]</scope>
    <source>
        <strain evidence="6">CGMCC 1.6495</strain>
    </source>
</reference>
<proteinExistence type="predicted"/>
<dbReference type="CDD" id="cd17551">
    <property type="entry name" value="REC_RpfG-like"/>
    <property type="match status" value="1"/>
</dbReference>
<evidence type="ECO:0000313" key="5">
    <source>
        <dbReference type="EMBL" id="SER80644.1"/>
    </source>
</evidence>
<protein>
    <submittedName>
        <fullName evidence="5">Diguanylate cyclase (GGDEF) domain-containing protein</fullName>
    </submittedName>
</protein>
<dbReference type="SMART" id="SM00448">
    <property type="entry name" value="REC"/>
    <property type="match status" value="1"/>
</dbReference>
<evidence type="ECO:0000259" key="4">
    <source>
        <dbReference type="PROSITE" id="PS50887"/>
    </source>
</evidence>
<dbReference type="Gene3D" id="3.30.70.270">
    <property type="match status" value="1"/>
</dbReference>
<dbReference type="Gene3D" id="3.40.50.2300">
    <property type="match status" value="1"/>
</dbReference>
<dbReference type="CDD" id="cd01948">
    <property type="entry name" value="EAL"/>
    <property type="match status" value="1"/>
</dbReference>
<accession>A0A1H9S6N5</accession>
<dbReference type="PROSITE" id="PS50110">
    <property type="entry name" value="RESPONSE_REGULATORY"/>
    <property type="match status" value="1"/>
</dbReference>
<dbReference type="SUPFAM" id="SSF55073">
    <property type="entry name" value="Nucleotide cyclase"/>
    <property type="match status" value="1"/>
</dbReference>
<dbReference type="PANTHER" id="PTHR33121">
    <property type="entry name" value="CYCLIC DI-GMP PHOSPHODIESTERASE PDEF"/>
    <property type="match status" value="1"/>
</dbReference>
<dbReference type="PANTHER" id="PTHR33121:SF79">
    <property type="entry name" value="CYCLIC DI-GMP PHOSPHODIESTERASE PDED-RELATED"/>
    <property type="match status" value="1"/>
</dbReference>
<feature type="domain" description="EAL" evidence="3">
    <location>
        <begin position="318"/>
        <end position="574"/>
    </location>
</feature>
<dbReference type="SUPFAM" id="SSF52172">
    <property type="entry name" value="CheY-like"/>
    <property type="match status" value="1"/>
</dbReference>
<sequence length="585" mass="66078">MTFYSKHVLVVDDNPVNIELMIDLLENQGFHNTHGISDPREVLAFCQASLPDLILLDIRMPHLDGYGVIEQLNAHFDQQTPPIIILTAQIDDDTRQRALALGVRDFVTKPFKHAEVLQRILNVLNVEHRYHVRDQQADTLERMVNERTQALYFQSCTDPITQLPNRRGLTQALSEATRHNDATGLLFIALDRFDDVIRLHGYRIAERLMSHIVQRLAERLGDSHTLGLWGGSELLVISATDDKPELLSLAHHLMETFETDQQIDDLLLPLEARVGISRARGAFDIERLVHMATLALPQKNGRSVQCYSETLEAQQRHRLHVLQALRGATERGEMSLVFQPKLRLSDQRITGAEALLRWHHPDLGHISPGMFIPLAEASGDIFSIGEWVLEEAIRTIVDWRQKNVLGDDFHIAVNVAARQLARKDFAESVLRQLEDHQIPARFFAIEVTESGLMSDMQNARQQLAQFTQANIAVAIDDFGTGHSSLAYIKTLPFSTLKIDRAFVMDLEESDVERQLARTIAQLAHSVGSDVVAEGIETAYQAMYLRGIGCETAQGYYFSRPLPASEFLAWCDNWQPHLPPKATETV</sequence>
<feature type="domain" description="GGDEF" evidence="4">
    <location>
        <begin position="181"/>
        <end position="310"/>
    </location>
</feature>
<dbReference type="STRING" id="416874.SAMN04487958_10386"/>
<dbReference type="InterPro" id="IPR029787">
    <property type="entry name" value="Nucleotide_cyclase"/>
</dbReference>
<dbReference type="PROSITE" id="PS50887">
    <property type="entry name" value="GGDEF"/>
    <property type="match status" value="1"/>
</dbReference>
<gene>
    <name evidence="5" type="ORF">SAMN04487958_10386</name>
</gene>
<dbReference type="GO" id="GO:0071111">
    <property type="term" value="F:cyclic-guanylate-specific phosphodiesterase activity"/>
    <property type="evidence" value="ECO:0007669"/>
    <property type="project" value="InterPro"/>
</dbReference>
<dbReference type="RefSeq" id="WP_092826155.1">
    <property type="nucleotide sequence ID" value="NZ_FOGS01000003.1"/>
</dbReference>
<dbReference type="GO" id="GO:0000160">
    <property type="term" value="P:phosphorelay signal transduction system"/>
    <property type="evidence" value="ECO:0007669"/>
    <property type="project" value="InterPro"/>
</dbReference>
<dbReference type="PROSITE" id="PS50883">
    <property type="entry name" value="EAL"/>
    <property type="match status" value="1"/>
</dbReference>
<dbReference type="Pfam" id="PF00072">
    <property type="entry name" value="Response_reg"/>
    <property type="match status" value="1"/>
</dbReference>
<dbReference type="Gene3D" id="3.20.20.450">
    <property type="entry name" value="EAL domain"/>
    <property type="match status" value="1"/>
</dbReference>
<dbReference type="InterPro" id="IPR043128">
    <property type="entry name" value="Rev_trsase/Diguanyl_cyclase"/>
</dbReference>
<dbReference type="SMART" id="SM00052">
    <property type="entry name" value="EAL"/>
    <property type="match status" value="1"/>
</dbReference>
<dbReference type="InterPro" id="IPR001633">
    <property type="entry name" value="EAL_dom"/>
</dbReference>
<dbReference type="InterPro" id="IPR035919">
    <property type="entry name" value="EAL_sf"/>
</dbReference>
<evidence type="ECO:0000313" key="6">
    <source>
        <dbReference type="Proteomes" id="UP000198505"/>
    </source>
</evidence>
<feature type="domain" description="Response regulatory" evidence="2">
    <location>
        <begin position="7"/>
        <end position="124"/>
    </location>
</feature>
<dbReference type="SUPFAM" id="SSF141868">
    <property type="entry name" value="EAL domain-like"/>
    <property type="match status" value="1"/>
</dbReference>
<dbReference type="CDD" id="cd01949">
    <property type="entry name" value="GGDEF"/>
    <property type="match status" value="1"/>
</dbReference>
<dbReference type="AlphaFoldDB" id="A0A1H9S6N5"/>
<evidence type="ECO:0000256" key="1">
    <source>
        <dbReference type="PROSITE-ProRule" id="PRU00169"/>
    </source>
</evidence>
<dbReference type="Pfam" id="PF00990">
    <property type="entry name" value="GGDEF"/>
    <property type="match status" value="1"/>
</dbReference>
<keyword evidence="6" id="KW-1185">Reference proteome</keyword>
<dbReference type="NCBIfam" id="TIGR00254">
    <property type="entry name" value="GGDEF"/>
    <property type="match status" value="1"/>
</dbReference>
<dbReference type="InterPro" id="IPR001789">
    <property type="entry name" value="Sig_transdc_resp-reg_receiver"/>
</dbReference>
<feature type="modified residue" description="4-aspartylphosphate" evidence="1">
    <location>
        <position position="57"/>
    </location>
</feature>